<protein>
    <submittedName>
        <fullName evidence="6">FAD-dependent oxidoreductase</fullName>
    </submittedName>
</protein>
<evidence type="ECO:0000313" key="6">
    <source>
        <dbReference type="EMBL" id="GAA4390751.1"/>
    </source>
</evidence>
<gene>
    <name evidence="6" type="ORF">GCM10023147_18970</name>
</gene>
<accession>A0ABP8JH08</accession>
<proteinExistence type="predicted"/>
<evidence type="ECO:0000313" key="7">
    <source>
        <dbReference type="Proteomes" id="UP001500635"/>
    </source>
</evidence>
<dbReference type="Proteomes" id="UP001500635">
    <property type="component" value="Unassembled WGS sequence"/>
</dbReference>
<dbReference type="InterPro" id="IPR002938">
    <property type="entry name" value="FAD-bd"/>
</dbReference>
<evidence type="ECO:0000256" key="1">
    <source>
        <dbReference type="ARBA" id="ARBA00001974"/>
    </source>
</evidence>
<dbReference type="Pfam" id="PF21274">
    <property type="entry name" value="Rng_hyd_C"/>
    <property type="match status" value="1"/>
</dbReference>
<dbReference type="Gene3D" id="3.50.50.60">
    <property type="entry name" value="FAD/NAD(P)-binding domain"/>
    <property type="match status" value="1"/>
</dbReference>
<comment type="caution">
    <text evidence="6">The sequence shown here is derived from an EMBL/GenBank/DDBJ whole genome shotgun (WGS) entry which is preliminary data.</text>
</comment>
<dbReference type="EMBL" id="BAABFR010000023">
    <property type="protein sequence ID" value="GAA4390751.1"/>
    <property type="molecule type" value="Genomic_DNA"/>
</dbReference>
<dbReference type="PANTHER" id="PTHR43004:SF19">
    <property type="entry name" value="BINDING MONOOXYGENASE, PUTATIVE (JCVI)-RELATED"/>
    <property type="match status" value="1"/>
</dbReference>
<dbReference type="NCBIfam" id="NF004832">
    <property type="entry name" value="PRK06184.1"/>
    <property type="match status" value="1"/>
</dbReference>
<evidence type="ECO:0000256" key="2">
    <source>
        <dbReference type="ARBA" id="ARBA00022630"/>
    </source>
</evidence>
<dbReference type="InterPro" id="IPR036188">
    <property type="entry name" value="FAD/NAD-bd_sf"/>
</dbReference>
<organism evidence="6 7">
    <name type="scientific">Tsukamurella soli</name>
    <dbReference type="NCBI Taxonomy" id="644556"/>
    <lineage>
        <taxon>Bacteria</taxon>
        <taxon>Bacillati</taxon>
        <taxon>Actinomycetota</taxon>
        <taxon>Actinomycetes</taxon>
        <taxon>Mycobacteriales</taxon>
        <taxon>Tsukamurellaceae</taxon>
        <taxon>Tsukamurella</taxon>
    </lineage>
</organism>
<feature type="region of interest" description="Disordered" evidence="4">
    <location>
        <begin position="385"/>
        <end position="407"/>
    </location>
</feature>
<dbReference type="InterPro" id="IPR050641">
    <property type="entry name" value="RIFMO-like"/>
</dbReference>
<evidence type="ECO:0000256" key="3">
    <source>
        <dbReference type="ARBA" id="ARBA00022827"/>
    </source>
</evidence>
<keyword evidence="3" id="KW-0274">FAD</keyword>
<sequence>MIVGAGPTGLTAALELARRGHAVRIVDAASGPFDGSRGKGVTARTQEVFDDLGIVEPLQEAGFRHLPMRVSVGGDVRFDADPAAAAVPTPDRPYESGLLLPQWRTEQILRDRLGEYGVHVEYGLTATSVDDRGDHARVAIEGDGDAAVTARYVIGCDGGHSTSRGWVGATFEGHGGPQALLIADVRVAGLTPDRWYQWTVPETGFAALCPFRTTDRWQFQGLLFQDYVDFGGLPEPTLERVQRTVDQVTGSTSIRLSDPTWMSRWRVNVRLADRFRRGRVFLAGDAAHVHSPAGGLGMNTGIQDAYNLGWKLAAVLGGDADAALLDTYAEERIPVAQWTLGMSNRGLEDMSQAVTDPAATRLMTPHEDGQQLGLGYRWSSLSSETPGFAARTGSPARAGDRAPDAPLRGPDGAATRLFDAYRGPHATVVALGDAAADGVGLSDTGVPVVTVGGPDGDLTDAAGHARQAYGSDGLFVVRPDGYIGFAGVSGDGDAARDYLARITGRP</sequence>
<keyword evidence="7" id="KW-1185">Reference proteome</keyword>
<name>A0ABP8JH08_9ACTN</name>
<keyword evidence="2" id="KW-0285">Flavoprotein</keyword>
<feature type="domain" description="FAD-binding" evidence="5">
    <location>
        <begin position="1"/>
        <end position="338"/>
    </location>
</feature>
<dbReference type="SUPFAM" id="SSF51905">
    <property type="entry name" value="FAD/NAD(P)-binding domain"/>
    <property type="match status" value="1"/>
</dbReference>
<reference evidence="7" key="1">
    <citation type="journal article" date="2019" name="Int. J. Syst. Evol. Microbiol.">
        <title>The Global Catalogue of Microorganisms (GCM) 10K type strain sequencing project: providing services to taxonomists for standard genome sequencing and annotation.</title>
        <authorList>
            <consortium name="The Broad Institute Genomics Platform"/>
            <consortium name="The Broad Institute Genome Sequencing Center for Infectious Disease"/>
            <person name="Wu L."/>
            <person name="Ma J."/>
        </authorList>
    </citation>
    <scope>NUCLEOTIDE SEQUENCE [LARGE SCALE GENOMIC DNA]</scope>
    <source>
        <strain evidence="7">JCM 17688</strain>
    </source>
</reference>
<dbReference type="Gene3D" id="3.30.70.2450">
    <property type="match status" value="1"/>
</dbReference>
<evidence type="ECO:0000259" key="5">
    <source>
        <dbReference type="Pfam" id="PF01494"/>
    </source>
</evidence>
<dbReference type="Pfam" id="PF01494">
    <property type="entry name" value="FAD_binding_3"/>
    <property type="match status" value="1"/>
</dbReference>
<dbReference type="PRINTS" id="PR00420">
    <property type="entry name" value="RNGMNOXGNASE"/>
</dbReference>
<comment type="cofactor">
    <cofactor evidence="1">
        <name>FAD</name>
        <dbReference type="ChEBI" id="CHEBI:57692"/>
    </cofactor>
</comment>
<evidence type="ECO:0000256" key="4">
    <source>
        <dbReference type="SAM" id="MobiDB-lite"/>
    </source>
</evidence>
<dbReference type="PANTHER" id="PTHR43004">
    <property type="entry name" value="TRK SYSTEM POTASSIUM UPTAKE PROTEIN"/>
    <property type="match status" value="1"/>
</dbReference>
<dbReference type="Gene3D" id="3.40.30.120">
    <property type="match status" value="1"/>
</dbReference>